<sequence length="553" mass="60752">MPALPTPSQVAGRHLPLFEAYYKELDPKNTNNIGALNAAKFLKNSGLPDALLSKIWDLSDPNATGFLTKAGLFVSLKLVALAQNNLDVSMANIEKDVPPPMMGDATVFPPNIPTAPSPLPVISSIPVVPVDWSMTPMERLKYETLFESLQPQNGFIPGNKVKGVLMDSKLPTDTLGKIWDLADMDKDGCLDRHEFIVAMHLVYKALEKFAIPATLPPELLPPAKRKALEHNKVGPPPLVPPPPAVVVPAPAPWVVSAEDQARYEAMFVKADADQDGFVNGPEIKHVFLSCNLAQSVLANIWSLADMNQVGKLNKEQFCLAMWLVQQALKGHDLPSSLTPEMVPPSMRGPGAPSAAPAAPPPPPSNPEMDMISRDIAELSAERTALENEIAGKQADIHIRSGEIKSLQGELDALAATLRQLENQKVEAAKRLADLKLQVDKLRTQATDQETLLSRQEEELHSKKKELDSLKHEEHELEKKQKELNKKVNHLSDGLQETQLLISQVKSKVSSLEELQRAMNQLISISKEAFLRKCTSLKAELEKALEDRYGDKLS</sequence>
<dbReference type="PANTHER" id="PTHR11216:SF174">
    <property type="entry name" value="GH06923P"/>
    <property type="match status" value="1"/>
</dbReference>
<name>A0A1S3DC37_DIACI</name>
<dbReference type="GO" id="GO:0016197">
    <property type="term" value="P:endosomal transport"/>
    <property type="evidence" value="ECO:0007669"/>
    <property type="project" value="TreeGrafter"/>
</dbReference>
<dbReference type="CDD" id="cd00052">
    <property type="entry name" value="EH"/>
    <property type="match status" value="3"/>
</dbReference>
<dbReference type="PaxDb" id="121845-A0A1S3DC37"/>
<feature type="domain" description="EF-hand" evidence="4">
    <location>
        <begin position="258"/>
        <end position="293"/>
    </location>
</feature>
<protein>
    <submittedName>
        <fullName evidence="6">Epidermal growth factor receptor substrate 15-like 1</fullName>
    </submittedName>
</protein>
<dbReference type="Gene3D" id="1.10.238.10">
    <property type="entry name" value="EF-hand"/>
    <property type="match status" value="3"/>
</dbReference>
<feature type="compositionally biased region" description="Low complexity" evidence="2">
    <location>
        <begin position="343"/>
        <end position="356"/>
    </location>
</feature>
<dbReference type="GO" id="GO:0005886">
    <property type="term" value="C:plasma membrane"/>
    <property type="evidence" value="ECO:0007669"/>
    <property type="project" value="TreeGrafter"/>
</dbReference>
<keyword evidence="1" id="KW-0106">Calcium</keyword>
<accession>A0A1S3DC37</accession>
<feature type="domain" description="EF-hand" evidence="4">
    <location>
        <begin position="170"/>
        <end position="205"/>
    </location>
</feature>
<evidence type="ECO:0000256" key="2">
    <source>
        <dbReference type="SAM" id="MobiDB-lite"/>
    </source>
</evidence>
<evidence type="ECO:0000313" key="5">
    <source>
        <dbReference type="Proteomes" id="UP000079169"/>
    </source>
</evidence>
<dbReference type="PROSITE" id="PS00018">
    <property type="entry name" value="EF_HAND_1"/>
    <property type="match status" value="2"/>
</dbReference>
<dbReference type="InterPro" id="IPR018247">
    <property type="entry name" value="EF_Hand_1_Ca_BS"/>
</dbReference>
<dbReference type="RefSeq" id="XP_008477922.1">
    <property type="nucleotide sequence ID" value="XM_008479700.3"/>
</dbReference>
<dbReference type="SUPFAM" id="SSF47473">
    <property type="entry name" value="EF-hand"/>
    <property type="match status" value="3"/>
</dbReference>
<dbReference type="PROSITE" id="PS50031">
    <property type="entry name" value="EH"/>
    <property type="match status" value="3"/>
</dbReference>
<dbReference type="FunFam" id="1.10.238.10:FF:000271">
    <property type="entry name" value="Epidermal growth factor receptor substrate 15 homolog"/>
    <property type="match status" value="1"/>
</dbReference>
<evidence type="ECO:0000259" key="4">
    <source>
        <dbReference type="PROSITE" id="PS50222"/>
    </source>
</evidence>
<feature type="domain" description="EH" evidence="3">
    <location>
        <begin position="259"/>
        <end position="348"/>
    </location>
</feature>
<dbReference type="OMA" id="MYLIENH"/>
<dbReference type="AlphaFoldDB" id="A0A1S3DC37"/>
<dbReference type="Gene3D" id="1.10.287.1490">
    <property type="match status" value="1"/>
</dbReference>
<reference evidence="6" key="1">
    <citation type="submission" date="2025-08" db="UniProtKB">
        <authorList>
            <consortium name="RefSeq"/>
        </authorList>
    </citation>
    <scope>IDENTIFICATION</scope>
</reference>
<dbReference type="STRING" id="121845.A0A1S3DC37"/>
<dbReference type="SMART" id="SM00054">
    <property type="entry name" value="EFh"/>
    <property type="match status" value="3"/>
</dbReference>
<keyword evidence="5" id="KW-1185">Reference proteome</keyword>
<dbReference type="Proteomes" id="UP000079169">
    <property type="component" value="Unplaced"/>
</dbReference>
<feature type="region of interest" description="Disordered" evidence="2">
    <location>
        <begin position="455"/>
        <end position="480"/>
    </location>
</feature>
<dbReference type="SMART" id="SM00027">
    <property type="entry name" value="EH"/>
    <property type="match status" value="3"/>
</dbReference>
<dbReference type="GO" id="GO:0005737">
    <property type="term" value="C:cytoplasm"/>
    <property type="evidence" value="ECO:0007669"/>
    <property type="project" value="TreeGrafter"/>
</dbReference>
<evidence type="ECO:0000259" key="3">
    <source>
        <dbReference type="PROSITE" id="PS50031"/>
    </source>
</evidence>
<proteinExistence type="predicted"/>
<gene>
    <name evidence="6" type="primary">LOC103514798</name>
</gene>
<feature type="domain" description="EH" evidence="3">
    <location>
        <begin position="14"/>
        <end position="102"/>
    </location>
</feature>
<dbReference type="InterPro" id="IPR002048">
    <property type="entry name" value="EF_hand_dom"/>
</dbReference>
<evidence type="ECO:0000256" key="1">
    <source>
        <dbReference type="ARBA" id="ARBA00022837"/>
    </source>
</evidence>
<dbReference type="PANTHER" id="PTHR11216">
    <property type="entry name" value="EH DOMAIN"/>
    <property type="match status" value="1"/>
</dbReference>
<dbReference type="PROSITE" id="PS50222">
    <property type="entry name" value="EF_HAND_2"/>
    <property type="match status" value="2"/>
</dbReference>
<dbReference type="InterPro" id="IPR011992">
    <property type="entry name" value="EF-hand-dom_pair"/>
</dbReference>
<evidence type="ECO:0000313" key="6">
    <source>
        <dbReference type="RefSeq" id="XP_008477922.1"/>
    </source>
</evidence>
<organism evidence="5 6">
    <name type="scientific">Diaphorina citri</name>
    <name type="common">Asian citrus psyllid</name>
    <dbReference type="NCBI Taxonomy" id="121845"/>
    <lineage>
        <taxon>Eukaryota</taxon>
        <taxon>Metazoa</taxon>
        <taxon>Ecdysozoa</taxon>
        <taxon>Arthropoda</taxon>
        <taxon>Hexapoda</taxon>
        <taxon>Insecta</taxon>
        <taxon>Pterygota</taxon>
        <taxon>Neoptera</taxon>
        <taxon>Paraneoptera</taxon>
        <taxon>Hemiptera</taxon>
        <taxon>Sternorrhyncha</taxon>
        <taxon>Psylloidea</taxon>
        <taxon>Psyllidae</taxon>
        <taxon>Diaphorininae</taxon>
        <taxon>Diaphorina</taxon>
    </lineage>
</organism>
<dbReference type="Pfam" id="PF12763">
    <property type="entry name" value="EH"/>
    <property type="match status" value="3"/>
</dbReference>
<feature type="region of interest" description="Disordered" evidence="2">
    <location>
        <begin position="335"/>
        <end position="369"/>
    </location>
</feature>
<dbReference type="KEGG" id="dci:103514798"/>
<feature type="domain" description="EH" evidence="3">
    <location>
        <begin position="138"/>
        <end position="226"/>
    </location>
</feature>
<dbReference type="InterPro" id="IPR000261">
    <property type="entry name" value="EH_dom"/>
</dbReference>
<dbReference type="GeneID" id="103514798"/>
<dbReference type="GO" id="GO:0005509">
    <property type="term" value="F:calcium ion binding"/>
    <property type="evidence" value="ECO:0007669"/>
    <property type="project" value="InterPro"/>
</dbReference>
<dbReference type="GO" id="GO:0006897">
    <property type="term" value="P:endocytosis"/>
    <property type="evidence" value="ECO:0007669"/>
    <property type="project" value="TreeGrafter"/>
</dbReference>
<dbReference type="CTD" id="37961"/>